<dbReference type="GO" id="GO:0002144">
    <property type="term" value="C:cytosolic tRNA wobble base thiouridylase complex"/>
    <property type="evidence" value="ECO:0007669"/>
    <property type="project" value="TreeGrafter"/>
</dbReference>
<comment type="pathway">
    <text evidence="7">tRNA modification; 5-methoxycarbonylmethyl-2-thiouridine-tRNA biosynthesis.</text>
</comment>
<keyword evidence="8" id="KW-0547">Nucleotide-binding</keyword>
<dbReference type="InterPro" id="IPR000541">
    <property type="entry name" value="Ncs6/Tuc1/Ctu1"/>
</dbReference>
<dbReference type="HAMAP" id="MF_03053">
    <property type="entry name" value="CTU1"/>
    <property type="match status" value="1"/>
</dbReference>
<dbReference type="GO" id="GO:0005524">
    <property type="term" value="F:ATP binding"/>
    <property type="evidence" value="ECO:0007669"/>
    <property type="project" value="UniProtKB-KW"/>
</dbReference>
<gene>
    <name evidence="11" type="ORF">NDN08_003435</name>
</gene>
<dbReference type="EC" id="2.7.7.-" evidence="7"/>
<comment type="caution">
    <text evidence="11">The sequence shown here is derived from an EMBL/GenBank/DDBJ whole genome shotgun (WGS) entry which is preliminary data.</text>
</comment>
<dbReference type="CDD" id="cd01713">
    <property type="entry name" value="CTU1-like"/>
    <property type="match status" value="1"/>
</dbReference>
<dbReference type="PROSITE" id="PS01263">
    <property type="entry name" value="UPF0021"/>
    <property type="match status" value="1"/>
</dbReference>
<organism evidence="11 12">
    <name type="scientific">Rhodosorus marinus</name>
    <dbReference type="NCBI Taxonomy" id="101924"/>
    <lineage>
        <taxon>Eukaryota</taxon>
        <taxon>Rhodophyta</taxon>
        <taxon>Stylonematophyceae</taxon>
        <taxon>Stylonematales</taxon>
        <taxon>Stylonemataceae</taxon>
        <taxon>Rhodosorus</taxon>
    </lineage>
</organism>
<dbReference type="InterPro" id="IPR035107">
    <property type="entry name" value="tRNA_thiolation_TtcA_Ctu1"/>
</dbReference>
<dbReference type="EMBL" id="JAMWBK010000003">
    <property type="protein sequence ID" value="KAJ8906952.1"/>
    <property type="molecule type" value="Genomic_DNA"/>
</dbReference>
<keyword evidence="2 7" id="KW-0820">tRNA-binding</keyword>
<protein>
    <recommendedName>
        <fullName evidence="7">Cytoplasmic tRNA 2-thiolation protein 1</fullName>
        <ecNumber evidence="7">2.7.7.-</ecNumber>
    </recommendedName>
    <alternativeName>
        <fullName evidence="7">Cytoplasmic tRNA adenylyltransferase 1</fullName>
    </alternativeName>
</protein>
<feature type="binding site" evidence="8">
    <location>
        <position position="167"/>
    </location>
    <ligand>
        <name>ATP</name>
        <dbReference type="ChEBI" id="CHEBI:30616"/>
    </ligand>
</feature>
<comment type="similarity">
    <text evidence="7">Belongs to the TtcA family. CTU1/NCS6/ATPBD3 subfamily.</text>
</comment>
<evidence type="ECO:0000256" key="1">
    <source>
        <dbReference type="ARBA" id="ARBA00022490"/>
    </source>
</evidence>
<dbReference type="SUPFAM" id="SSF52402">
    <property type="entry name" value="Adenine nucleotide alpha hydrolases-like"/>
    <property type="match status" value="1"/>
</dbReference>
<dbReference type="Proteomes" id="UP001157974">
    <property type="component" value="Unassembled WGS sequence"/>
</dbReference>
<evidence type="ECO:0000256" key="6">
    <source>
        <dbReference type="ARBA" id="ARBA00060195"/>
    </source>
</evidence>
<evidence type="ECO:0000256" key="8">
    <source>
        <dbReference type="PIRSR" id="PIRSR004976-51"/>
    </source>
</evidence>
<keyword evidence="8" id="KW-0067">ATP-binding</keyword>
<feature type="binding site" evidence="8">
    <location>
        <position position="172"/>
    </location>
    <ligand>
        <name>ATP</name>
        <dbReference type="ChEBI" id="CHEBI:30616"/>
    </ligand>
</feature>
<evidence type="ECO:0000313" key="11">
    <source>
        <dbReference type="EMBL" id="KAJ8906952.1"/>
    </source>
</evidence>
<dbReference type="Pfam" id="PF01171">
    <property type="entry name" value="ATP_bind_3"/>
    <property type="match status" value="1"/>
</dbReference>
<dbReference type="AlphaFoldDB" id="A0AAV8V0R8"/>
<dbReference type="InterPro" id="IPR014729">
    <property type="entry name" value="Rossmann-like_a/b/a_fold"/>
</dbReference>
<dbReference type="Gene3D" id="3.40.50.620">
    <property type="entry name" value="HUPs"/>
    <property type="match status" value="1"/>
</dbReference>
<keyword evidence="1 7" id="KW-0963">Cytoplasm</keyword>
<dbReference type="GO" id="GO:0016779">
    <property type="term" value="F:nucleotidyltransferase activity"/>
    <property type="evidence" value="ECO:0007669"/>
    <property type="project" value="UniProtKB-UniRule"/>
</dbReference>
<comment type="function">
    <text evidence="6 7">Plays a central role in 2-thiolation of mcm(5)S(2)U at tRNA wobble positions of tRNA(Lys), tRNA(Glu) and tRNA(Gln). Directly binds tRNAs and probably acts by catalyzing adenylation of tRNAs, an intermediate required for 2-thiolation. It is unclear whether it acts as a sulfurtransferase that transfers sulfur from thiocarboxylated URM1 onto the uridine of tRNAs at wobble position.</text>
</comment>
<feature type="domain" description="tRNA(Ile)-lysidine/2-thiocytidine synthase N-terminal" evidence="10">
    <location>
        <begin position="53"/>
        <end position="235"/>
    </location>
</feature>
<accession>A0AAV8V0R8</accession>
<proteinExistence type="inferred from homology"/>
<evidence type="ECO:0000256" key="2">
    <source>
        <dbReference type="ARBA" id="ARBA00022555"/>
    </source>
</evidence>
<sequence length="328" mass="36939">MAPKLCVLCAASRACLRRPKTSEAICKECFYSAFEDEIHETIVNENLFKPGEKIAVGASGGKDSTVLVHVLKLLNERYEYGLDLFLVSVDEGIKGYRDDSLDAVKRNQQEYELPLKIVSYSELYGWTMDQIVEKIGKKSNCTYCGVFRRQALDRGAEYVGADKIATGHNADDIAETVIMNFLRGDFPRLIRCSEAITGDSVGDSLPRVKPFKYTYEKEIVLYAHYKSLDYFATECIYSPEAFRGHARQFIKDIEVARARSIVDTIRSAEKFRTDPRTSSEQTLGACVNCGYMTSQKLCKACLLKQSLESDQKPDQGASQTKERGYHGR</sequence>
<feature type="region of interest" description="Disordered" evidence="9">
    <location>
        <begin position="308"/>
        <end position="328"/>
    </location>
</feature>
<dbReference type="GO" id="GO:0002143">
    <property type="term" value="P:tRNA wobble position uridine thiolation"/>
    <property type="evidence" value="ECO:0007669"/>
    <property type="project" value="TreeGrafter"/>
</dbReference>
<dbReference type="PANTHER" id="PTHR11807">
    <property type="entry name" value="ATPASES OF THE PP SUPERFAMILY-RELATED"/>
    <property type="match status" value="1"/>
</dbReference>
<dbReference type="PANTHER" id="PTHR11807:SF12">
    <property type="entry name" value="CYTOPLASMIC TRNA 2-THIOLATION PROTEIN 1"/>
    <property type="match status" value="1"/>
</dbReference>
<dbReference type="InterPro" id="IPR011063">
    <property type="entry name" value="TilS/TtcA_N"/>
</dbReference>
<dbReference type="FunFam" id="3.40.50.620:FF:000132">
    <property type="entry name" value="Cytoplasmic tRNA 2-thiolation protein 1"/>
    <property type="match status" value="1"/>
</dbReference>
<evidence type="ECO:0000256" key="4">
    <source>
        <dbReference type="ARBA" id="ARBA00022694"/>
    </source>
</evidence>
<evidence type="ECO:0000313" key="12">
    <source>
        <dbReference type="Proteomes" id="UP001157974"/>
    </source>
</evidence>
<dbReference type="InterPro" id="IPR056369">
    <property type="entry name" value="CTU1-like_ATP-bd"/>
</dbReference>
<evidence type="ECO:0000256" key="9">
    <source>
        <dbReference type="SAM" id="MobiDB-lite"/>
    </source>
</evidence>
<evidence type="ECO:0000256" key="5">
    <source>
        <dbReference type="ARBA" id="ARBA00022884"/>
    </source>
</evidence>
<feature type="binding site" evidence="8">
    <location>
        <position position="89"/>
    </location>
    <ligand>
        <name>ATP</name>
        <dbReference type="ChEBI" id="CHEBI:30616"/>
    </ligand>
</feature>
<evidence type="ECO:0000256" key="3">
    <source>
        <dbReference type="ARBA" id="ARBA00022679"/>
    </source>
</evidence>
<feature type="binding site" evidence="8">
    <location>
        <begin position="57"/>
        <end position="59"/>
    </location>
    <ligand>
        <name>ATP</name>
        <dbReference type="ChEBI" id="CHEBI:30616"/>
    </ligand>
</feature>
<reference evidence="11 12" key="1">
    <citation type="journal article" date="2023" name="Nat. Commun.">
        <title>Origin of minicircular mitochondrial genomes in red algae.</title>
        <authorList>
            <person name="Lee Y."/>
            <person name="Cho C.H."/>
            <person name="Lee Y.M."/>
            <person name="Park S.I."/>
            <person name="Yang J.H."/>
            <person name="West J.A."/>
            <person name="Bhattacharya D."/>
            <person name="Yoon H.S."/>
        </authorList>
    </citation>
    <scope>NUCLEOTIDE SEQUENCE [LARGE SCALE GENOMIC DNA]</scope>
    <source>
        <strain evidence="11 12">CCMP1338</strain>
        <tissue evidence="11">Whole cell</tissue>
    </source>
</reference>
<evidence type="ECO:0000256" key="7">
    <source>
        <dbReference type="HAMAP-Rule" id="MF_03053"/>
    </source>
</evidence>
<name>A0AAV8V0R8_9RHOD</name>
<keyword evidence="5 7" id="KW-0694">RNA-binding</keyword>
<comment type="subcellular location">
    <subcellularLocation>
        <location evidence="7">Cytoplasm</location>
    </subcellularLocation>
</comment>
<evidence type="ECO:0000259" key="10">
    <source>
        <dbReference type="Pfam" id="PF01171"/>
    </source>
</evidence>
<dbReference type="GO" id="GO:0000049">
    <property type="term" value="F:tRNA binding"/>
    <property type="evidence" value="ECO:0007669"/>
    <property type="project" value="UniProtKB-UniRule"/>
</dbReference>
<dbReference type="InterPro" id="IPR020554">
    <property type="entry name" value="UPF0021_CS"/>
</dbReference>
<dbReference type="GO" id="GO:0032447">
    <property type="term" value="P:protein urmylation"/>
    <property type="evidence" value="ECO:0007669"/>
    <property type="project" value="UniProtKB-UniRule"/>
</dbReference>
<dbReference type="NCBIfam" id="TIGR00269">
    <property type="entry name" value="TIGR00269 family protein"/>
    <property type="match status" value="1"/>
</dbReference>
<keyword evidence="4 7" id="KW-0819">tRNA processing</keyword>
<dbReference type="GO" id="GO:0005739">
    <property type="term" value="C:mitochondrion"/>
    <property type="evidence" value="ECO:0007669"/>
    <property type="project" value="TreeGrafter"/>
</dbReference>
<feature type="binding site" evidence="8">
    <location>
        <position position="63"/>
    </location>
    <ligand>
        <name>ATP</name>
        <dbReference type="ChEBI" id="CHEBI:30616"/>
    </ligand>
</feature>
<keyword evidence="12" id="KW-1185">Reference proteome</keyword>
<dbReference type="PIRSF" id="PIRSF004976">
    <property type="entry name" value="ATPase_YdaO"/>
    <property type="match status" value="1"/>
</dbReference>
<keyword evidence="3 7" id="KW-0808">Transferase</keyword>